<dbReference type="AlphaFoldDB" id="A0A1Z4JMY2"/>
<gene>
    <name evidence="1" type="ORF">NIES2135_48810</name>
</gene>
<accession>A0A1Z4JMY2</accession>
<sequence>MSEQLLSRSSDLELVHIRKRIEQLNIDYQALKSERHQLAEWEEDQTFSILGEIEMFTTQIQGYAHQILSQNMRSTIEETIQHLKSIKLFEIDYFSDWYFAENNDYTQLKRYVEAQDYLRLLLLEYLNQTQLHPVVQ</sequence>
<keyword evidence="2" id="KW-1185">Reference proteome</keyword>
<evidence type="ECO:0000313" key="1">
    <source>
        <dbReference type="EMBL" id="BAY58008.1"/>
    </source>
</evidence>
<dbReference type="EMBL" id="AP018203">
    <property type="protein sequence ID" value="BAY58008.1"/>
    <property type="molecule type" value="Genomic_DNA"/>
</dbReference>
<name>A0A1Z4JMY2_LEPBY</name>
<protein>
    <submittedName>
        <fullName evidence="1">Uncharacterized protein</fullName>
    </submittedName>
</protein>
<reference evidence="1 2" key="1">
    <citation type="submission" date="2017-06" db="EMBL/GenBank/DDBJ databases">
        <title>Genome sequencing of cyanobaciteial culture collection at National Institute for Environmental Studies (NIES).</title>
        <authorList>
            <person name="Hirose Y."/>
            <person name="Shimura Y."/>
            <person name="Fujisawa T."/>
            <person name="Nakamura Y."/>
            <person name="Kawachi M."/>
        </authorList>
    </citation>
    <scope>NUCLEOTIDE SEQUENCE [LARGE SCALE GENOMIC DNA]</scope>
    <source>
        <strain evidence="1 2">NIES-2135</strain>
    </source>
</reference>
<organism evidence="1 2">
    <name type="scientific">Leptolyngbya boryana NIES-2135</name>
    <dbReference type="NCBI Taxonomy" id="1973484"/>
    <lineage>
        <taxon>Bacteria</taxon>
        <taxon>Bacillati</taxon>
        <taxon>Cyanobacteriota</taxon>
        <taxon>Cyanophyceae</taxon>
        <taxon>Leptolyngbyales</taxon>
        <taxon>Leptolyngbyaceae</taxon>
        <taxon>Leptolyngbya group</taxon>
        <taxon>Leptolyngbya</taxon>
    </lineage>
</organism>
<evidence type="ECO:0000313" key="2">
    <source>
        <dbReference type="Proteomes" id="UP000217895"/>
    </source>
</evidence>
<proteinExistence type="predicted"/>
<dbReference type="Proteomes" id="UP000217895">
    <property type="component" value="Chromosome"/>
</dbReference>